<dbReference type="GO" id="GO:0052717">
    <property type="term" value="F:tRNA-specific adenosine-34 deaminase activity"/>
    <property type="evidence" value="ECO:0007669"/>
    <property type="project" value="UniProtKB-EC"/>
</dbReference>
<evidence type="ECO:0000313" key="4">
    <source>
        <dbReference type="EMBL" id="MFC7333188.1"/>
    </source>
</evidence>
<sequence length="158" mass="17282">MQAQDALFLRRAAELARFGMDAGAGGPFGAVIVLDGAVVGEGWNRVTSGNDPTAHAEIVAIREACARLGRFDLRGATVYSSCEPCPMCLAAIHWARLDRLVYANTRDEAAAIGFDDALIYDQIPLPPAERRLPCHHHPLAEAREVFRAWAEKPDRVPY</sequence>
<dbReference type="Gene3D" id="3.40.140.10">
    <property type="entry name" value="Cytidine Deaminase, domain 2"/>
    <property type="match status" value="1"/>
</dbReference>
<organism evidence="4 5">
    <name type="scientific">Rhodocista pekingensis</name>
    <dbReference type="NCBI Taxonomy" id="201185"/>
    <lineage>
        <taxon>Bacteria</taxon>
        <taxon>Pseudomonadati</taxon>
        <taxon>Pseudomonadota</taxon>
        <taxon>Alphaproteobacteria</taxon>
        <taxon>Rhodospirillales</taxon>
        <taxon>Azospirillaceae</taxon>
        <taxon>Rhodocista</taxon>
    </lineage>
</organism>
<protein>
    <submittedName>
        <fullName evidence="4">Nucleoside deaminase</fullName>
        <ecNumber evidence="4">3.5.4.33</ecNumber>
    </submittedName>
</protein>
<dbReference type="EC" id="3.5.4.33" evidence="4"/>
<dbReference type="Pfam" id="PF00383">
    <property type="entry name" value="dCMP_cyt_deam_1"/>
    <property type="match status" value="1"/>
</dbReference>
<gene>
    <name evidence="4" type="ORF">ACFQPS_08445</name>
</gene>
<dbReference type="InterPro" id="IPR016193">
    <property type="entry name" value="Cytidine_deaminase-like"/>
</dbReference>
<keyword evidence="5" id="KW-1185">Reference proteome</keyword>
<dbReference type="SUPFAM" id="SSF53927">
    <property type="entry name" value="Cytidine deaminase-like"/>
    <property type="match status" value="1"/>
</dbReference>
<accession>A0ABW2KV20</accession>
<evidence type="ECO:0000256" key="2">
    <source>
        <dbReference type="ARBA" id="ARBA00022833"/>
    </source>
</evidence>
<name>A0ABW2KV20_9PROT</name>
<dbReference type="Proteomes" id="UP001596456">
    <property type="component" value="Unassembled WGS sequence"/>
</dbReference>
<dbReference type="InterPro" id="IPR002125">
    <property type="entry name" value="CMP_dCMP_dom"/>
</dbReference>
<feature type="domain" description="CMP/dCMP-type deaminase" evidence="3">
    <location>
        <begin position="3"/>
        <end position="115"/>
    </location>
</feature>
<evidence type="ECO:0000259" key="3">
    <source>
        <dbReference type="PROSITE" id="PS51747"/>
    </source>
</evidence>
<dbReference type="CDD" id="cd01285">
    <property type="entry name" value="nucleoside_deaminase"/>
    <property type="match status" value="1"/>
</dbReference>
<dbReference type="RefSeq" id="WP_377358109.1">
    <property type="nucleotide sequence ID" value="NZ_JBHTCM010000010.1"/>
</dbReference>
<dbReference type="InterPro" id="IPR016192">
    <property type="entry name" value="APOBEC/CMP_deaminase_Zn-bd"/>
</dbReference>
<evidence type="ECO:0000313" key="5">
    <source>
        <dbReference type="Proteomes" id="UP001596456"/>
    </source>
</evidence>
<keyword evidence="4" id="KW-0378">Hydrolase</keyword>
<dbReference type="PROSITE" id="PS00903">
    <property type="entry name" value="CYT_DCMP_DEAMINASES_1"/>
    <property type="match status" value="1"/>
</dbReference>
<comment type="caution">
    <text evidence="4">The sequence shown here is derived from an EMBL/GenBank/DDBJ whole genome shotgun (WGS) entry which is preliminary data.</text>
</comment>
<reference evidence="5" key="1">
    <citation type="journal article" date="2019" name="Int. J. Syst. Evol. Microbiol.">
        <title>The Global Catalogue of Microorganisms (GCM) 10K type strain sequencing project: providing services to taxonomists for standard genome sequencing and annotation.</title>
        <authorList>
            <consortium name="The Broad Institute Genomics Platform"/>
            <consortium name="The Broad Institute Genome Sequencing Center for Infectious Disease"/>
            <person name="Wu L."/>
            <person name="Ma J."/>
        </authorList>
    </citation>
    <scope>NUCLEOTIDE SEQUENCE [LARGE SCALE GENOMIC DNA]</scope>
    <source>
        <strain evidence="5">CGMCC 1.16275</strain>
    </source>
</reference>
<dbReference type="PANTHER" id="PTHR11079">
    <property type="entry name" value="CYTOSINE DEAMINASE FAMILY MEMBER"/>
    <property type="match status" value="1"/>
</dbReference>
<dbReference type="PROSITE" id="PS51747">
    <property type="entry name" value="CYT_DCMP_DEAMINASES_2"/>
    <property type="match status" value="1"/>
</dbReference>
<keyword evidence="1" id="KW-0479">Metal-binding</keyword>
<proteinExistence type="predicted"/>
<dbReference type="EMBL" id="JBHTCM010000010">
    <property type="protein sequence ID" value="MFC7333188.1"/>
    <property type="molecule type" value="Genomic_DNA"/>
</dbReference>
<evidence type="ECO:0000256" key="1">
    <source>
        <dbReference type="ARBA" id="ARBA00022723"/>
    </source>
</evidence>
<keyword evidence="2" id="KW-0862">Zinc</keyword>
<dbReference type="PANTHER" id="PTHR11079:SF161">
    <property type="entry name" value="CMP_DCMP-TYPE DEAMINASE DOMAIN-CONTAINING PROTEIN"/>
    <property type="match status" value="1"/>
</dbReference>